<dbReference type="EMBL" id="CDMZ01005127">
    <property type="protein sequence ID" value="CEM52058.1"/>
    <property type="molecule type" value="Genomic_DNA"/>
</dbReference>
<feature type="transmembrane region" description="Helical" evidence="2">
    <location>
        <begin position="751"/>
        <end position="772"/>
    </location>
</feature>
<reference evidence="3" key="1">
    <citation type="submission" date="2014-11" db="EMBL/GenBank/DDBJ databases">
        <authorList>
            <person name="Otto D Thomas"/>
            <person name="Naeem Raeece"/>
        </authorList>
    </citation>
    <scope>NUCLEOTIDE SEQUENCE</scope>
</reference>
<feature type="region of interest" description="Disordered" evidence="1">
    <location>
        <begin position="591"/>
        <end position="617"/>
    </location>
</feature>
<feature type="transmembrane region" description="Helical" evidence="2">
    <location>
        <begin position="692"/>
        <end position="720"/>
    </location>
</feature>
<feature type="transmembrane region" description="Helical" evidence="2">
    <location>
        <begin position="778"/>
        <end position="795"/>
    </location>
</feature>
<name>A0A0G4I534_9ALVE</name>
<keyword evidence="2" id="KW-0472">Membrane</keyword>
<proteinExistence type="predicted"/>
<dbReference type="VEuPathDB" id="CryptoDB:Cvel_11037"/>
<sequence length="1301" mass="141496">MTKGDTVIAIDTEYTCNETTSNSTAFLPGMSTHPATTGASSGSTTASFTFGDPSDIGRYRLCYCASGNGCGSLPSSSSSLSPWTVDVGYVQVNGPYNDYLQMCIYNYACQIRLSGTGIESGSQLALYSDGCNSGSLSGFGTNPATGNSYGEYDFGMVTATSGTYTMCWCDNDFSCGQNSTWYAAGTVHVFRYPRPNVPTVYLNYMSTLSLRFTGLYDDLVQSSVTTCVIPSLGKWEIGVWEIAQTDDFSTFISEKLSEAAVRRRLLSPSDSEFEDSSWKWEGGSRKLQSITESPRLSGTTLTTSNGWNQMYVYTAEDYEVAQANNMTTSVSATPNLTDLYQEINVTGLTPFSWYVVRLRASDTTGSAVSGQEVYEMGTSLMAAIMLVFFLIILTFTLTLYAIAKDATGQVYDAFKADPRKTQAKRQVVGTDATGRQKMKTIAERVGVGKQDPDVLLPAAIRFLNWALCGFLLRCQIVSLLPFFIKPNNSPATGWLAYSLRWANFQWGLFEYNRTTAQTEMPLRFAYTKERFQIDLTTGTVETIWAETNPAIFPYSAYWMMNCFYMFLVCGVVAVLCGSALGFVRRLHKRPRENERKPSANTTALGTKKEDNPNKHLSVVNGKTSTAPVYISAPKSRKTKAWAAMRIHERMLLVIADWAQFSIPVRIATVFYLPICMSNNLMLINMQVKGMHIVFHGFNNLLAMFSLLAVVYLPVALAAFLKKMAVSGVNLSTGSLDCFLGSAASIYRLNRVLWIALPLYLQFFLAFLCVFLPESPPFVSFLALVANSGFLVLYLLSEPALCFTIQVVNVIDNGLFVLTCIFAFIFEQAAADWVTDLCIFSMGWAMVIFWLLVVVLAVACWAGTLFGSQVTRKMQAVFDDFDNKPLLGVDRKIEAKIEERRKARQSRILDMEPEDEDDSRHYSSPLPYEREKKVKIDVTPVANSPTQAPFSPQQGTNQSYPAGALASGTIAQMNPTGPHWPSAAAETQPSVWQPMHPPEGTLYPPYPSQRPRPNDGLDNWERQHAAALAAAKGQQSPSPAGFNLFSTEPLGDTSGGHQMQPAPQFFPNQMGGPMGPGPSPYQHMGPGTEGPAPATAFGYGAPYQGRGGPFHLPGPQAAAGPPVAVSRDPLGVSGASSRSHSPMHPAASSAAILPFPEVMEETETEGFKGPSRDLTGTPTARTQMHTPRPPGWGGNPGMGGHLGAAEGASLASPPPPAASSSQHLTPSCRFHSLPQQSAAPFHSPSVRPPFGTPGGTSPGFTAGPEATAAPNEAFTGARLPSPPKDRYHDQSRPSPVQDYRFH</sequence>
<feature type="region of interest" description="Disordered" evidence="1">
    <location>
        <begin position="1106"/>
        <end position="1301"/>
    </location>
</feature>
<gene>
    <name evidence="3" type="ORF">Cvel_11037</name>
</gene>
<feature type="compositionally biased region" description="Low complexity" evidence="1">
    <location>
        <begin position="1134"/>
        <end position="1150"/>
    </location>
</feature>
<feature type="compositionally biased region" description="Gly residues" evidence="1">
    <location>
        <begin position="1190"/>
        <end position="1201"/>
    </location>
</feature>
<feature type="region of interest" description="Disordered" evidence="1">
    <location>
        <begin position="903"/>
        <end position="925"/>
    </location>
</feature>
<feature type="transmembrane region" description="Helical" evidence="2">
    <location>
        <begin position="802"/>
        <end position="825"/>
    </location>
</feature>
<feature type="transmembrane region" description="Helical" evidence="2">
    <location>
        <begin position="563"/>
        <end position="583"/>
    </location>
</feature>
<evidence type="ECO:0000313" key="3">
    <source>
        <dbReference type="EMBL" id="CEM52058.1"/>
    </source>
</evidence>
<feature type="transmembrane region" description="Helical" evidence="2">
    <location>
        <begin position="462"/>
        <end position="484"/>
    </location>
</feature>
<evidence type="ECO:0000256" key="1">
    <source>
        <dbReference type="SAM" id="MobiDB-lite"/>
    </source>
</evidence>
<keyword evidence="2" id="KW-0812">Transmembrane</keyword>
<feature type="transmembrane region" description="Helical" evidence="2">
    <location>
        <begin position="380"/>
        <end position="402"/>
    </location>
</feature>
<feature type="transmembrane region" description="Helical" evidence="2">
    <location>
        <begin position="651"/>
        <end position="672"/>
    </location>
</feature>
<protein>
    <submittedName>
        <fullName evidence="3">Uncharacterized protein</fullName>
    </submittedName>
</protein>
<feature type="compositionally biased region" description="Low complexity" evidence="1">
    <location>
        <begin position="1112"/>
        <end position="1124"/>
    </location>
</feature>
<evidence type="ECO:0000256" key="2">
    <source>
        <dbReference type="SAM" id="Phobius"/>
    </source>
</evidence>
<keyword evidence="2" id="KW-1133">Transmembrane helix</keyword>
<organism evidence="3">
    <name type="scientific">Chromera velia CCMP2878</name>
    <dbReference type="NCBI Taxonomy" id="1169474"/>
    <lineage>
        <taxon>Eukaryota</taxon>
        <taxon>Sar</taxon>
        <taxon>Alveolata</taxon>
        <taxon>Colpodellida</taxon>
        <taxon>Chromeraceae</taxon>
        <taxon>Chromera</taxon>
    </lineage>
</organism>
<feature type="transmembrane region" description="Helical" evidence="2">
    <location>
        <begin position="845"/>
        <end position="865"/>
    </location>
</feature>
<feature type="compositionally biased region" description="Polar residues" evidence="1">
    <location>
        <begin position="1173"/>
        <end position="1184"/>
    </location>
</feature>
<accession>A0A0G4I534</accession>